<organism evidence="2 3">
    <name type="scientific">Fluviicola chungangensis</name>
    <dbReference type="NCBI Taxonomy" id="2597671"/>
    <lineage>
        <taxon>Bacteria</taxon>
        <taxon>Pseudomonadati</taxon>
        <taxon>Bacteroidota</taxon>
        <taxon>Flavobacteriia</taxon>
        <taxon>Flavobacteriales</taxon>
        <taxon>Crocinitomicaceae</taxon>
        <taxon>Fluviicola</taxon>
    </lineage>
</organism>
<gene>
    <name evidence="2" type="ORF">FO442_14070</name>
</gene>
<evidence type="ECO:0008006" key="4">
    <source>
        <dbReference type="Google" id="ProtNLM"/>
    </source>
</evidence>
<dbReference type="Proteomes" id="UP000316008">
    <property type="component" value="Unassembled WGS sequence"/>
</dbReference>
<feature type="transmembrane region" description="Helical" evidence="1">
    <location>
        <begin position="86"/>
        <end position="105"/>
    </location>
</feature>
<dbReference type="RefSeq" id="WP_144333845.1">
    <property type="nucleotide sequence ID" value="NZ_VLPL01000007.1"/>
</dbReference>
<proteinExistence type="predicted"/>
<keyword evidence="1" id="KW-0812">Transmembrane</keyword>
<reference evidence="2 3" key="1">
    <citation type="submission" date="2019-07" db="EMBL/GenBank/DDBJ databases">
        <authorList>
            <person name="Huq M.A."/>
        </authorList>
    </citation>
    <scope>NUCLEOTIDE SEQUENCE [LARGE SCALE GENOMIC DNA]</scope>
    <source>
        <strain evidence="2 3">MAH-3</strain>
    </source>
</reference>
<dbReference type="AlphaFoldDB" id="A0A556MP02"/>
<sequence>MRALSAIGFVISVIGLLLVCYNQFAIIPFLTDLNSNADIKDNEFTQALRFNYENQLFFLSMLSIIIGVFSVLFCSIVYLKKRTRMTLIGTILGVFVAVMGIIHSWY</sequence>
<name>A0A556MP02_9FLAO</name>
<feature type="transmembrane region" description="Helical" evidence="1">
    <location>
        <begin position="7"/>
        <end position="30"/>
    </location>
</feature>
<evidence type="ECO:0000256" key="1">
    <source>
        <dbReference type="SAM" id="Phobius"/>
    </source>
</evidence>
<protein>
    <recommendedName>
        <fullName evidence="4">DUF4064 domain-containing protein</fullName>
    </recommendedName>
</protein>
<keyword evidence="1" id="KW-1133">Transmembrane helix</keyword>
<evidence type="ECO:0000313" key="2">
    <source>
        <dbReference type="EMBL" id="TSJ41585.1"/>
    </source>
</evidence>
<dbReference type="OrthoDB" id="9553572at2"/>
<dbReference type="EMBL" id="VLPL01000007">
    <property type="protein sequence ID" value="TSJ41585.1"/>
    <property type="molecule type" value="Genomic_DNA"/>
</dbReference>
<feature type="transmembrane region" description="Helical" evidence="1">
    <location>
        <begin position="56"/>
        <end position="79"/>
    </location>
</feature>
<comment type="caution">
    <text evidence="2">The sequence shown here is derived from an EMBL/GenBank/DDBJ whole genome shotgun (WGS) entry which is preliminary data.</text>
</comment>
<keyword evidence="3" id="KW-1185">Reference proteome</keyword>
<keyword evidence="1" id="KW-0472">Membrane</keyword>
<evidence type="ECO:0000313" key="3">
    <source>
        <dbReference type="Proteomes" id="UP000316008"/>
    </source>
</evidence>
<accession>A0A556MP02</accession>